<dbReference type="Proteomes" id="UP000249300">
    <property type="component" value="Chromosome 1"/>
</dbReference>
<dbReference type="InterPro" id="IPR002698">
    <property type="entry name" value="FTHF_cligase"/>
</dbReference>
<keyword evidence="3 4" id="KW-0067">ATP-binding</keyword>
<evidence type="ECO:0000313" key="9">
    <source>
        <dbReference type="Proteomes" id="UP000249300"/>
    </source>
</evidence>
<dbReference type="EMBL" id="LS483447">
    <property type="protein sequence ID" value="SQH72382.1"/>
    <property type="molecule type" value="Genomic_DNA"/>
</dbReference>
<dbReference type="STRING" id="393921.HQ45_06725"/>
<reference evidence="7 9" key="2">
    <citation type="submission" date="2018-06" db="EMBL/GenBank/DDBJ databases">
        <authorList>
            <consortium name="Pathogen Informatics"/>
            <person name="Doyle S."/>
        </authorList>
    </citation>
    <scope>NUCLEOTIDE SEQUENCE [LARGE SCALE GENOMIC DNA]</scope>
    <source>
        <strain evidence="7 9">NCTC12858</strain>
    </source>
</reference>
<evidence type="ECO:0000256" key="2">
    <source>
        <dbReference type="ARBA" id="ARBA00022741"/>
    </source>
</evidence>
<dbReference type="EC" id="6.3.3.2" evidence="5"/>
<reference evidence="6 8" key="1">
    <citation type="submission" date="2014-08" db="EMBL/GenBank/DDBJ databases">
        <title>Porphyromonas crevioricanis strain:COT-253_OH1447 Genome sequencing.</title>
        <authorList>
            <person name="Wallis C."/>
            <person name="Deusch O."/>
            <person name="O'Flynn C."/>
            <person name="Davis I."/>
            <person name="Jospin G."/>
            <person name="Darling A.E."/>
            <person name="Coil D.A."/>
            <person name="Alexiev A."/>
            <person name="Horsfall A."/>
            <person name="Kirkwood N."/>
            <person name="Harris S."/>
            <person name="Eisen J.A."/>
        </authorList>
    </citation>
    <scope>NUCLEOTIDE SEQUENCE [LARGE SCALE GENOMIC DNA]</scope>
    <source>
        <strain evidence="8">COT-253 OH1447</strain>
        <strain evidence="6">COT-253_OH1447</strain>
    </source>
</reference>
<feature type="binding site" evidence="4">
    <location>
        <position position="55"/>
    </location>
    <ligand>
        <name>substrate</name>
    </ligand>
</feature>
<keyword evidence="2 4" id="KW-0547">Nucleotide-binding</keyword>
<dbReference type="GO" id="GO:0009396">
    <property type="term" value="P:folic acid-containing compound biosynthetic process"/>
    <property type="evidence" value="ECO:0007669"/>
    <property type="project" value="TreeGrafter"/>
</dbReference>
<dbReference type="InterPro" id="IPR024185">
    <property type="entry name" value="FTHF_cligase-like_sf"/>
</dbReference>
<dbReference type="PIRSF" id="PIRSF006806">
    <property type="entry name" value="FTHF_cligase"/>
    <property type="match status" value="1"/>
</dbReference>
<keyword evidence="5" id="KW-0479">Metal-binding</keyword>
<proteinExistence type="inferred from homology"/>
<evidence type="ECO:0000313" key="6">
    <source>
        <dbReference type="EMBL" id="KGN93765.1"/>
    </source>
</evidence>
<dbReference type="PANTHER" id="PTHR23407:SF1">
    <property type="entry name" value="5-FORMYLTETRAHYDROFOLATE CYCLO-LIGASE"/>
    <property type="match status" value="1"/>
</dbReference>
<keyword evidence="5" id="KW-0460">Magnesium</keyword>
<dbReference type="InterPro" id="IPR037171">
    <property type="entry name" value="NagB/RpiA_transferase-like"/>
</dbReference>
<protein>
    <recommendedName>
        <fullName evidence="5">5-formyltetrahydrofolate cyclo-ligase</fullName>
        <ecNumber evidence="5">6.3.3.2</ecNumber>
    </recommendedName>
</protein>
<dbReference type="eggNOG" id="COG0212">
    <property type="taxonomic scope" value="Bacteria"/>
</dbReference>
<keyword evidence="7" id="KW-0436">Ligase</keyword>
<dbReference type="GO" id="GO:0046872">
    <property type="term" value="F:metal ion binding"/>
    <property type="evidence" value="ECO:0007669"/>
    <property type="project" value="UniProtKB-KW"/>
</dbReference>
<dbReference type="PANTHER" id="PTHR23407">
    <property type="entry name" value="ATPASE INHIBITOR/5-FORMYLTETRAHYDROFOLATE CYCLO-LIGASE"/>
    <property type="match status" value="1"/>
</dbReference>
<dbReference type="GO" id="GO:0030272">
    <property type="term" value="F:5-formyltetrahydrofolate cyclo-ligase activity"/>
    <property type="evidence" value="ECO:0007669"/>
    <property type="project" value="UniProtKB-EC"/>
</dbReference>
<comment type="catalytic activity">
    <reaction evidence="5">
        <text>(6S)-5-formyl-5,6,7,8-tetrahydrofolate + ATP = (6R)-5,10-methenyltetrahydrofolate + ADP + phosphate</text>
        <dbReference type="Rhea" id="RHEA:10488"/>
        <dbReference type="ChEBI" id="CHEBI:30616"/>
        <dbReference type="ChEBI" id="CHEBI:43474"/>
        <dbReference type="ChEBI" id="CHEBI:57455"/>
        <dbReference type="ChEBI" id="CHEBI:57457"/>
        <dbReference type="ChEBI" id="CHEBI:456216"/>
        <dbReference type="EC" id="6.3.3.2"/>
    </reaction>
</comment>
<dbReference type="Pfam" id="PF01812">
    <property type="entry name" value="5-FTHF_cyc-lig"/>
    <property type="match status" value="1"/>
</dbReference>
<dbReference type="NCBIfam" id="TIGR02727">
    <property type="entry name" value="MTHFS_bact"/>
    <property type="match status" value="1"/>
</dbReference>
<comment type="similarity">
    <text evidence="1 5">Belongs to the 5-formyltetrahydrofolate cyclo-ligase family.</text>
</comment>
<evidence type="ECO:0000313" key="8">
    <source>
        <dbReference type="Proteomes" id="UP000030136"/>
    </source>
</evidence>
<comment type="cofactor">
    <cofactor evidence="5">
        <name>Mg(2+)</name>
        <dbReference type="ChEBI" id="CHEBI:18420"/>
    </cofactor>
</comment>
<dbReference type="GO" id="GO:0035999">
    <property type="term" value="P:tetrahydrofolate interconversion"/>
    <property type="evidence" value="ECO:0007669"/>
    <property type="project" value="TreeGrafter"/>
</dbReference>
<dbReference type="AlphaFoldDB" id="A0A0A2FUL0"/>
<name>A0A0A2FUL0_9PORP</name>
<dbReference type="RefSeq" id="WP_023936062.1">
    <property type="nucleotide sequence ID" value="NZ_FUXH01000005.1"/>
</dbReference>
<dbReference type="SUPFAM" id="SSF100950">
    <property type="entry name" value="NagB/RpiA/CoA transferase-like"/>
    <property type="match status" value="1"/>
</dbReference>
<dbReference type="EMBL" id="JQJC01000023">
    <property type="protein sequence ID" value="KGN93765.1"/>
    <property type="molecule type" value="Genomic_DNA"/>
</dbReference>
<evidence type="ECO:0000256" key="3">
    <source>
        <dbReference type="ARBA" id="ARBA00022840"/>
    </source>
</evidence>
<evidence type="ECO:0000256" key="4">
    <source>
        <dbReference type="PIRSR" id="PIRSR006806-1"/>
    </source>
</evidence>
<gene>
    <name evidence="6" type="ORF">HQ38_08290</name>
    <name evidence="7" type="ORF">NCTC12858_00196</name>
</gene>
<sequence length="186" mass="21186">MTKQEIRKELRRRAKEELNAEHVQWASQVVVDLIETLPEFSEERRVGLYHALPDEPNLASLLDRYSSRMALYLPRVEGDDIAYYRYRGPEDLRIGAFGIEEPKADPSEALPPEKLDLILVPATAFDDNGFRLGRGKGFYDRFLPKAPNACRVGVTYALMDTPQLPTDPWDTAMDVVVSPHGVRRCK</sequence>
<feature type="binding site" evidence="4">
    <location>
        <begin position="131"/>
        <end position="139"/>
    </location>
    <ligand>
        <name>ATP</name>
        <dbReference type="ChEBI" id="CHEBI:30616"/>
    </ligand>
</feature>
<evidence type="ECO:0000256" key="5">
    <source>
        <dbReference type="RuleBase" id="RU361279"/>
    </source>
</evidence>
<keyword evidence="9" id="KW-1185">Reference proteome</keyword>
<dbReference type="KEGG" id="pcre:NCTC12858_00196"/>
<accession>A0A0A2FUL0</accession>
<organism evidence="6 8">
    <name type="scientific">Porphyromonas crevioricanis</name>
    <dbReference type="NCBI Taxonomy" id="393921"/>
    <lineage>
        <taxon>Bacteria</taxon>
        <taxon>Pseudomonadati</taxon>
        <taxon>Bacteroidota</taxon>
        <taxon>Bacteroidia</taxon>
        <taxon>Bacteroidales</taxon>
        <taxon>Porphyromonadaceae</taxon>
        <taxon>Porphyromonas</taxon>
    </lineage>
</organism>
<evidence type="ECO:0000256" key="1">
    <source>
        <dbReference type="ARBA" id="ARBA00010638"/>
    </source>
</evidence>
<dbReference type="OrthoDB" id="9801938at2"/>
<dbReference type="Proteomes" id="UP000030136">
    <property type="component" value="Unassembled WGS sequence"/>
</dbReference>
<evidence type="ECO:0000313" key="7">
    <source>
        <dbReference type="EMBL" id="SQH72382.1"/>
    </source>
</evidence>
<dbReference type="GO" id="GO:0005524">
    <property type="term" value="F:ATP binding"/>
    <property type="evidence" value="ECO:0007669"/>
    <property type="project" value="UniProtKB-KW"/>
</dbReference>
<feature type="binding site" evidence="4">
    <location>
        <begin position="3"/>
        <end position="7"/>
    </location>
    <ligand>
        <name>ATP</name>
        <dbReference type="ChEBI" id="CHEBI:30616"/>
    </ligand>
</feature>
<dbReference type="Gene3D" id="3.40.50.10420">
    <property type="entry name" value="NagB/RpiA/CoA transferase-like"/>
    <property type="match status" value="1"/>
</dbReference>